<dbReference type="SUPFAM" id="SSF53613">
    <property type="entry name" value="Ribokinase-like"/>
    <property type="match status" value="1"/>
</dbReference>
<evidence type="ECO:0000313" key="9">
    <source>
        <dbReference type="Proteomes" id="UP001255185"/>
    </source>
</evidence>
<evidence type="ECO:0000256" key="3">
    <source>
        <dbReference type="ARBA" id="ARBA00022857"/>
    </source>
</evidence>
<dbReference type="PANTHER" id="PTHR12592">
    <property type="entry name" value="ATP-DEPENDENT (S)-NAD(P)H-HYDRATE DEHYDRATASE FAMILY MEMBER"/>
    <property type="match status" value="1"/>
</dbReference>
<dbReference type="RefSeq" id="WP_310026511.1">
    <property type="nucleotide sequence ID" value="NZ_JAVDVI010000008.1"/>
</dbReference>
<sequence length="286" mass="31027">MKPTEITKTEILKIYKPIENSAHKGTQGHSVIIGGSYGKMGSVCLASKASLMSGCGLVTGYIPKCGYNIMQTFLPEAMVITDINENTISKIRLGITPDAIGIGVGMGQDRQTKRALYQFLKNSTSPLVIDADALNILSLNREWLLELPKKTILTPHLKELERMIGKWESEEEKFEKTQALSQTLEVIIVMKGAPTYVFDGENVYKNTTGNPSLATAGSGDVLTGIITGLLAQSYKPLEASILGVYLHGLTADIALPETGHQAFIASTIIEYLGKAYLSFEREIGQG</sequence>
<dbReference type="EC" id="4.2.1.136" evidence="6"/>
<dbReference type="InterPro" id="IPR017953">
    <property type="entry name" value="Carbohydrate_kinase_pred_CS"/>
</dbReference>
<keyword evidence="3 6" id="KW-0521">NADP</keyword>
<dbReference type="EMBL" id="JAVDVI010000008">
    <property type="protein sequence ID" value="MDR6968071.1"/>
    <property type="molecule type" value="Genomic_DNA"/>
</dbReference>
<dbReference type="InterPro" id="IPR029056">
    <property type="entry name" value="Ribokinase-like"/>
</dbReference>
<feature type="binding site" evidence="6">
    <location>
        <position position="220"/>
    </location>
    <ligand>
        <name>(6S)-NADPHX</name>
        <dbReference type="ChEBI" id="CHEBI:64076"/>
    </ligand>
</feature>
<feature type="binding site" evidence="6">
    <location>
        <position position="156"/>
    </location>
    <ligand>
        <name>(6S)-NADPHX</name>
        <dbReference type="ChEBI" id="CHEBI:64076"/>
    </ligand>
</feature>
<comment type="subunit">
    <text evidence="6">Homotetramer.</text>
</comment>
<dbReference type="HAMAP" id="MF_01965">
    <property type="entry name" value="NADHX_dehydratase"/>
    <property type="match status" value="1"/>
</dbReference>
<dbReference type="PROSITE" id="PS51383">
    <property type="entry name" value="YJEF_C_3"/>
    <property type="match status" value="1"/>
</dbReference>
<evidence type="ECO:0000256" key="6">
    <source>
        <dbReference type="HAMAP-Rule" id="MF_01965"/>
    </source>
</evidence>
<comment type="caution">
    <text evidence="6">Lacks conserved residue(s) required for the propagation of feature annotation.</text>
</comment>
<name>A0ABU1TQ19_9FLAO</name>
<dbReference type="PANTHER" id="PTHR12592:SF0">
    <property type="entry name" value="ATP-DEPENDENT (S)-NAD(P)H-HYDRATE DEHYDRATASE"/>
    <property type="match status" value="1"/>
</dbReference>
<evidence type="ECO:0000256" key="1">
    <source>
        <dbReference type="ARBA" id="ARBA00022741"/>
    </source>
</evidence>
<dbReference type="Pfam" id="PF01256">
    <property type="entry name" value="Carb_kinase"/>
    <property type="match status" value="1"/>
</dbReference>
<dbReference type="Gene3D" id="3.40.1190.20">
    <property type="match status" value="1"/>
</dbReference>
<comment type="caution">
    <text evidence="8">The sequence shown here is derived from an EMBL/GenBank/DDBJ whole genome shotgun (WGS) entry which is preliminary data.</text>
</comment>
<dbReference type="Proteomes" id="UP001255185">
    <property type="component" value="Unassembled WGS sequence"/>
</dbReference>
<evidence type="ECO:0000256" key="5">
    <source>
        <dbReference type="ARBA" id="ARBA00023239"/>
    </source>
</evidence>
<evidence type="ECO:0000259" key="7">
    <source>
        <dbReference type="PROSITE" id="PS51383"/>
    </source>
</evidence>
<protein>
    <recommendedName>
        <fullName evidence="6">ADP-dependent (S)-NAD(P)H-hydrate dehydratase</fullName>
        <ecNumber evidence="6">4.2.1.136</ecNumber>
    </recommendedName>
    <alternativeName>
        <fullName evidence="6">ADP-dependent NAD(P)HX dehydratase</fullName>
    </alternativeName>
</protein>
<organism evidence="8 9">
    <name type="scientific">Flavobacterium arsenatis</name>
    <dbReference type="NCBI Taxonomy" id="1484332"/>
    <lineage>
        <taxon>Bacteria</taxon>
        <taxon>Pseudomonadati</taxon>
        <taxon>Bacteroidota</taxon>
        <taxon>Flavobacteriia</taxon>
        <taxon>Flavobacteriales</taxon>
        <taxon>Flavobacteriaceae</taxon>
        <taxon>Flavobacterium</taxon>
    </lineage>
</organism>
<feature type="binding site" evidence="6">
    <location>
        <position position="219"/>
    </location>
    <ligand>
        <name>AMP</name>
        <dbReference type="ChEBI" id="CHEBI:456215"/>
    </ligand>
</feature>
<feature type="domain" description="YjeF C-terminal" evidence="7">
    <location>
        <begin position="7"/>
        <end position="279"/>
    </location>
</feature>
<dbReference type="InterPro" id="IPR000631">
    <property type="entry name" value="CARKD"/>
</dbReference>
<comment type="cofactor">
    <cofactor evidence="6">
        <name>Mg(2+)</name>
        <dbReference type="ChEBI" id="CHEBI:18420"/>
    </cofactor>
</comment>
<comment type="catalytic activity">
    <reaction evidence="6">
        <text>(6S)-NADHX + ADP = AMP + phosphate + NADH + H(+)</text>
        <dbReference type="Rhea" id="RHEA:32223"/>
        <dbReference type="ChEBI" id="CHEBI:15378"/>
        <dbReference type="ChEBI" id="CHEBI:43474"/>
        <dbReference type="ChEBI" id="CHEBI:57945"/>
        <dbReference type="ChEBI" id="CHEBI:64074"/>
        <dbReference type="ChEBI" id="CHEBI:456215"/>
        <dbReference type="ChEBI" id="CHEBI:456216"/>
        <dbReference type="EC" id="4.2.1.136"/>
    </reaction>
</comment>
<feature type="binding site" evidence="6">
    <location>
        <position position="105"/>
    </location>
    <ligand>
        <name>(6S)-NADPHX</name>
        <dbReference type="ChEBI" id="CHEBI:64076"/>
    </ligand>
</feature>
<keyword evidence="1 6" id="KW-0547">Nucleotide-binding</keyword>
<evidence type="ECO:0000313" key="8">
    <source>
        <dbReference type="EMBL" id="MDR6968071.1"/>
    </source>
</evidence>
<evidence type="ECO:0000256" key="4">
    <source>
        <dbReference type="ARBA" id="ARBA00023027"/>
    </source>
</evidence>
<proteinExistence type="inferred from homology"/>
<accession>A0ABU1TQ19</accession>
<keyword evidence="2 6" id="KW-0067">ATP-binding</keyword>
<evidence type="ECO:0000256" key="2">
    <source>
        <dbReference type="ARBA" id="ARBA00022840"/>
    </source>
</evidence>
<gene>
    <name evidence="6" type="primary">nnrD</name>
    <name evidence="8" type="ORF">J2X31_002086</name>
</gene>
<feature type="binding site" evidence="6">
    <location>
        <begin position="191"/>
        <end position="195"/>
    </location>
    <ligand>
        <name>AMP</name>
        <dbReference type="ChEBI" id="CHEBI:456215"/>
    </ligand>
</feature>
<dbReference type="PROSITE" id="PS01050">
    <property type="entry name" value="YJEF_C_2"/>
    <property type="match status" value="1"/>
</dbReference>
<comment type="catalytic activity">
    <reaction evidence="6">
        <text>(6S)-NADPHX + ADP = AMP + phosphate + NADPH + H(+)</text>
        <dbReference type="Rhea" id="RHEA:32235"/>
        <dbReference type="ChEBI" id="CHEBI:15378"/>
        <dbReference type="ChEBI" id="CHEBI:43474"/>
        <dbReference type="ChEBI" id="CHEBI:57783"/>
        <dbReference type="ChEBI" id="CHEBI:64076"/>
        <dbReference type="ChEBI" id="CHEBI:456215"/>
        <dbReference type="ChEBI" id="CHEBI:456216"/>
        <dbReference type="EC" id="4.2.1.136"/>
    </reaction>
</comment>
<dbReference type="CDD" id="cd01171">
    <property type="entry name" value="YXKO-related"/>
    <property type="match status" value="1"/>
</dbReference>
<comment type="function">
    <text evidence="6">Catalyzes the dehydration of the S-form of NAD(P)HX at the expense of ADP, which is converted to AMP. Together with NAD(P)HX epimerase, which catalyzes the epimerization of the S- and R-forms, the enzyme allows the repair of both epimers of NAD(P)HX, a damaged form of NAD(P)H that is a result of enzymatic or heat-dependent hydration.</text>
</comment>
<comment type="similarity">
    <text evidence="6">Belongs to the NnrD/CARKD family.</text>
</comment>
<dbReference type="NCBIfam" id="TIGR00196">
    <property type="entry name" value="yjeF_cterm"/>
    <property type="match status" value="1"/>
</dbReference>
<reference evidence="8 9" key="1">
    <citation type="submission" date="2023-07" db="EMBL/GenBank/DDBJ databases">
        <title>Sorghum-associated microbial communities from plants grown in Nebraska, USA.</title>
        <authorList>
            <person name="Schachtman D."/>
        </authorList>
    </citation>
    <scope>NUCLEOTIDE SEQUENCE [LARGE SCALE GENOMIC DNA]</scope>
    <source>
        <strain evidence="8 9">3773</strain>
    </source>
</reference>
<keyword evidence="4 6" id="KW-0520">NAD</keyword>
<keyword evidence="9" id="KW-1185">Reference proteome</keyword>
<keyword evidence="5 6" id="KW-0456">Lyase</keyword>